<gene>
    <name evidence="1" type="ORF">HNR19_003876</name>
</gene>
<dbReference type="Proteomes" id="UP000530424">
    <property type="component" value="Unassembled WGS sequence"/>
</dbReference>
<dbReference type="Gene3D" id="3.30.450.20">
    <property type="entry name" value="PAS domain"/>
    <property type="match status" value="1"/>
</dbReference>
<dbReference type="AlphaFoldDB" id="A0A853C9R2"/>
<comment type="caution">
    <text evidence="1">The sequence shown here is derived from an EMBL/GenBank/DDBJ whole genome shotgun (WGS) entry which is preliminary data.</text>
</comment>
<organism evidence="1 2">
    <name type="scientific">Nocardioides thalensis</name>
    <dbReference type="NCBI Taxonomy" id="1914755"/>
    <lineage>
        <taxon>Bacteria</taxon>
        <taxon>Bacillati</taxon>
        <taxon>Actinomycetota</taxon>
        <taxon>Actinomycetes</taxon>
        <taxon>Propionibacteriales</taxon>
        <taxon>Nocardioidaceae</taxon>
        <taxon>Nocardioides</taxon>
    </lineage>
</organism>
<dbReference type="CDD" id="cd12913">
    <property type="entry name" value="PDC1_MCP_like"/>
    <property type="match status" value="1"/>
</dbReference>
<evidence type="ECO:0000313" key="2">
    <source>
        <dbReference type="Proteomes" id="UP000530424"/>
    </source>
</evidence>
<dbReference type="RefSeq" id="WP_179669456.1">
    <property type="nucleotide sequence ID" value="NZ_JACCFP010000001.1"/>
</dbReference>
<accession>A0A853C9R2</accession>
<dbReference type="EMBL" id="JACCFP010000001">
    <property type="protein sequence ID" value="NYJ03178.1"/>
    <property type="molecule type" value="Genomic_DNA"/>
</dbReference>
<protein>
    <recommendedName>
        <fullName evidence="3">Cache domain-containing protein</fullName>
    </recommendedName>
</protein>
<sequence length="244" mass="26628">MSAETHEPAEFRAVLDALNDYLHRELVPLGELAEELAGTIDPEAVGALTDADLAPLVPRIQGALADAPDFVGFGFAAAAGVMRDNDHYLLWYQRRESGLRRLNLNLSEGDPELYEYFDTEWFAGAERLRAPAIHGPYVDYAGADFLVLTAAVPVLVDERFVGVAGADIDPHRVEQALVHMLRGLPGEAVVVNDDRSVLAANSARWMPGERVRVHPMKDRASWQAVGAMTTWTGWTLALAPSSQA</sequence>
<keyword evidence="2" id="KW-1185">Reference proteome</keyword>
<evidence type="ECO:0000313" key="1">
    <source>
        <dbReference type="EMBL" id="NYJ03178.1"/>
    </source>
</evidence>
<evidence type="ECO:0008006" key="3">
    <source>
        <dbReference type="Google" id="ProtNLM"/>
    </source>
</evidence>
<reference evidence="1 2" key="1">
    <citation type="submission" date="2020-07" db="EMBL/GenBank/DDBJ databases">
        <title>Sequencing the genomes of 1000 actinobacteria strains.</title>
        <authorList>
            <person name="Klenk H.-P."/>
        </authorList>
    </citation>
    <scope>NUCLEOTIDE SEQUENCE [LARGE SCALE GENOMIC DNA]</scope>
    <source>
        <strain evidence="1 2">DSM 103833</strain>
    </source>
</reference>
<name>A0A853C9R2_9ACTN</name>
<dbReference type="Pfam" id="PF22673">
    <property type="entry name" value="MCP-like_PDC_1"/>
    <property type="match status" value="1"/>
</dbReference>
<proteinExistence type="predicted"/>